<comment type="similarity">
    <text evidence="8 9">Belongs to the TrpA family.</text>
</comment>
<dbReference type="FunFam" id="3.20.20.70:FF:000107">
    <property type="entry name" value="Tryptophan synthase alpha chain, chloroplastic"/>
    <property type="match status" value="1"/>
</dbReference>
<accession>A0A8T2TUN8</accession>
<dbReference type="OrthoDB" id="10050244at2759"/>
<keyword evidence="4" id="KW-0822">Tryptophan biosynthesis</keyword>
<dbReference type="Proteomes" id="UP000825935">
    <property type="component" value="Chromosome 10"/>
</dbReference>
<proteinExistence type="inferred from homology"/>
<dbReference type="InterPro" id="IPR013785">
    <property type="entry name" value="Aldolase_TIM"/>
</dbReference>
<evidence type="ECO:0000256" key="7">
    <source>
        <dbReference type="ARBA" id="ARBA00049047"/>
    </source>
</evidence>
<reference evidence="10" key="1">
    <citation type="submission" date="2021-08" db="EMBL/GenBank/DDBJ databases">
        <title>WGS assembly of Ceratopteris richardii.</title>
        <authorList>
            <person name="Marchant D.B."/>
            <person name="Chen G."/>
            <person name="Jenkins J."/>
            <person name="Shu S."/>
            <person name="Leebens-Mack J."/>
            <person name="Grimwood J."/>
            <person name="Schmutz J."/>
            <person name="Soltis P."/>
            <person name="Soltis D."/>
            <person name="Chen Z.-H."/>
        </authorList>
    </citation>
    <scope>NUCLEOTIDE SEQUENCE</scope>
    <source>
        <strain evidence="10">Whitten #5841</strain>
        <tissue evidence="10">Leaf</tissue>
    </source>
</reference>
<dbReference type="Gene3D" id="3.20.20.70">
    <property type="entry name" value="Aldolase class I"/>
    <property type="match status" value="1"/>
</dbReference>
<sequence length="343" mass="37161">MENILGSRSSLFAQFISFCPRCARTARSPAFRMSMTLADTQKSITTTISVSEITDYLPPSFSTVQPHVLSTPRKLGVSQKSIAQTFSLLRAQGKVAFIPYVTAGDPSLSVTAQALRVLNDSGADIIELGLPHSNPSLDGPVIQASVARSLQNGCDWESVLGMLKKVTPNIEAPIVLFTYYKPILKKGIENFVQAVRSAGVTGLLIPDLPPEEIHKARILTELCGLELVLLTTPTTSKQQMNYISQVSQGFIYLVSRNGVTGPSSTIQPQVENLLQTLRKVTDKPISVGFGICKPEHAIQLRRWGADGVIVGSALVKQLGEAPSPEEGISAIRKFTQEFKKVLS</sequence>
<protein>
    <recommendedName>
        <fullName evidence="12">Tryptophan synthase</fullName>
    </recommendedName>
</protein>
<dbReference type="GO" id="GO:0005829">
    <property type="term" value="C:cytosol"/>
    <property type="evidence" value="ECO:0007669"/>
    <property type="project" value="TreeGrafter"/>
</dbReference>
<dbReference type="SUPFAM" id="SSF51366">
    <property type="entry name" value="Ribulose-phoshate binding barrel"/>
    <property type="match status" value="1"/>
</dbReference>
<keyword evidence="11" id="KW-1185">Reference proteome</keyword>
<evidence type="ECO:0008006" key="12">
    <source>
        <dbReference type="Google" id="ProtNLM"/>
    </source>
</evidence>
<dbReference type="Pfam" id="PF00290">
    <property type="entry name" value="Trp_syntA"/>
    <property type="match status" value="1"/>
</dbReference>
<dbReference type="InterPro" id="IPR002028">
    <property type="entry name" value="Trp_synthase_suA"/>
</dbReference>
<dbReference type="PANTHER" id="PTHR43406:SF1">
    <property type="entry name" value="TRYPTOPHAN SYNTHASE ALPHA CHAIN, CHLOROPLASTIC"/>
    <property type="match status" value="1"/>
</dbReference>
<evidence type="ECO:0000256" key="2">
    <source>
        <dbReference type="ARBA" id="ARBA00011270"/>
    </source>
</evidence>
<evidence type="ECO:0000256" key="3">
    <source>
        <dbReference type="ARBA" id="ARBA00022605"/>
    </source>
</evidence>
<dbReference type="HAMAP" id="MF_00131">
    <property type="entry name" value="Trp_synth_alpha"/>
    <property type="match status" value="1"/>
</dbReference>
<dbReference type="GO" id="GO:0004834">
    <property type="term" value="F:tryptophan synthase activity"/>
    <property type="evidence" value="ECO:0007669"/>
    <property type="project" value="UniProtKB-EC"/>
</dbReference>
<dbReference type="InterPro" id="IPR011060">
    <property type="entry name" value="RibuloseP-bd_barrel"/>
</dbReference>
<dbReference type="CDD" id="cd04724">
    <property type="entry name" value="Tryptophan_synthase_alpha"/>
    <property type="match status" value="1"/>
</dbReference>
<evidence type="ECO:0000256" key="1">
    <source>
        <dbReference type="ARBA" id="ARBA00004733"/>
    </source>
</evidence>
<dbReference type="GO" id="GO:0009507">
    <property type="term" value="C:chloroplast"/>
    <property type="evidence" value="ECO:0007669"/>
    <property type="project" value="TreeGrafter"/>
</dbReference>
<evidence type="ECO:0000256" key="6">
    <source>
        <dbReference type="ARBA" id="ARBA00023239"/>
    </source>
</evidence>
<comment type="pathway">
    <text evidence="1">Amino-acid biosynthesis; L-tryptophan biosynthesis; L-tryptophan from chorismate: step 5/5.</text>
</comment>
<evidence type="ECO:0000256" key="9">
    <source>
        <dbReference type="RuleBase" id="RU003662"/>
    </source>
</evidence>
<evidence type="ECO:0000313" key="11">
    <source>
        <dbReference type="Proteomes" id="UP000825935"/>
    </source>
</evidence>
<dbReference type="EMBL" id="CM035415">
    <property type="protein sequence ID" value="KAH7427381.1"/>
    <property type="molecule type" value="Genomic_DNA"/>
</dbReference>
<comment type="subunit">
    <text evidence="2">Tetramer of two alpha and two beta chains.</text>
</comment>
<dbReference type="PANTHER" id="PTHR43406">
    <property type="entry name" value="TRYPTOPHAN SYNTHASE, ALPHA CHAIN"/>
    <property type="match status" value="1"/>
</dbReference>
<gene>
    <name evidence="10" type="ORF">KP509_10G041400</name>
</gene>
<dbReference type="OMA" id="NPIVHWG"/>
<evidence type="ECO:0000256" key="5">
    <source>
        <dbReference type="ARBA" id="ARBA00023141"/>
    </source>
</evidence>
<evidence type="ECO:0000256" key="8">
    <source>
        <dbReference type="ARBA" id="ARBA00060788"/>
    </source>
</evidence>
<organism evidence="10 11">
    <name type="scientific">Ceratopteris richardii</name>
    <name type="common">Triangle waterfern</name>
    <dbReference type="NCBI Taxonomy" id="49495"/>
    <lineage>
        <taxon>Eukaryota</taxon>
        <taxon>Viridiplantae</taxon>
        <taxon>Streptophyta</taxon>
        <taxon>Embryophyta</taxon>
        <taxon>Tracheophyta</taxon>
        <taxon>Polypodiopsida</taxon>
        <taxon>Polypodiidae</taxon>
        <taxon>Polypodiales</taxon>
        <taxon>Pteridineae</taxon>
        <taxon>Pteridaceae</taxon>
        <taxon>Parkerioideae</taxon>
        <taxon>Ceratopteris</taxon>
    </lineage>
</organism>
<name>A0A8T2TUN8_CERRI</name>
<evidence type="ECO:0000313" key="10">
    <source>
        <dbReference type="EMBL" id="KAH7427381.1"/>
    </source>
</evidence>
<keyword evidence="6" id="KW-0456">Lyase</keyword>
<dbReference type="AlphaFoldDB" id="A0A8T2TUN8"/>
<evidence type="ECO:0000256" key="4">
    <source>
        <dbReference type="ARBA" id="ARBA00022822"/>
    </source>
</evidence>
<comment type="caution">
    <text evidence="10">The sequence shown here is derived from an EMBL/GenBank/DDBJ whole genome shotgun (WGS) entry which is preliminary data.</text>
</comment>
<dbReference type="NCBIfam" id="TIGR00262">
    <property type="entry name" value="trpA"/>
    <property type="match status" value="1"/>
</dbReference>
<keyword evidence="3" id="KW-0028">Amino-acid biosynthesis</keyword>
<comment type="catalytic activity">
    <reaction evidence="7">
        <text>(1S,2R)-1-C-(indol-3-yl)glycerol 3-phosphate + L-serine = D-glyceraldehyde 3-phosphate + L-tryptophan + H2O</text>
        <dbReference type="Rhea" id="RHEA:10532"/>
        <dbReference type="ChEBI" id="CHEBI:15377"/>
        <dbReference type="ChEBI" id="CHEBI:33384"/>
        <dbReference type="ChEBI" id="CHEBI:57912"/>
        <dbReference type="ChEBI" id="CHEBI:58866"/>
        <dbReference type="ChEBI" id="CHEBI:59776"/>
        <dbReference type="EC" id="4.2.1.20"/>
    </reaction>
</comment>
<keyword evidence="5" id="KW-0057">Aromatic amino acid biosynthesis</keyword>